<keyword evidence="2" id="KW-0808">Transferase</keyword>
<dbReference type="Gene3D" id="2.170.270.10">
    <property type="entry name" value="SET domain"/>
    <property type="match status" value="1"/>
</dbReference>
<dbReference type="GO" id="GO:0008757">
    <property type="term" value="F:S-adenosylmethionine-dependent methyltransferase activity"/>
    <property type="evidence" value="ECO:0007669"/>
    <property type="project" value="UniProtKB-ARBA"/>
</dbReference>
<keyword evidence="3" id="KW-1185">Reference proteome</keyword>
<dbReference type="Proteomes" id="UP000595437">
    <property type="component" value="Chromosome 10"/>
</dbReference>
<accession>A0A7T8H126</accession>
<dbReference type="GO" id="GO:0070828">
    <property type="term" value="P:heterochromatin organization"/>
    <property type="evidence" value="ECO:0007669"/>
    <property type="project" value="TreeGrafter"/>
</dbReference>
<keyword evidence="2" id="KW-0489">Methyltransferase</keyword>
<dbReference type="GO" id="GO:0032259">
    <property type="term" value="P:methylation"/>
    <property type="evidence" value="ECO:0007669"/>
    <property type="project" value="UniProtKB-KW"/>
</dbReference>
<protein>
    <submittedName>
        <fullName evidence="2">SET domain containing (Lysine methyltransferase) 7 manatus</fullName>
    </submittedName>
</protein>
<reference evidence="3" key="1">
    <citation type="submission" date="2021-01" db="EMBL/GenBank/DDBJ databases">
        <title>Caligus Genome Assembly.</title>
        <authorList>
            <person name="Gallardo-Escarate C."/>
        </authorList>
    </citation>
    <scope>NUCLEOTIDE SEQUENCE [LARGE SCALE GENOMIC DNA]</scope>
</reference>
<dbReference type="OrthoDB" id="6374977at2759"/>
<evidence type="ECO:0000313" key="3">
    <source>
        <dbReference type="Proteomes" id="UP000595437"/>
    </source>
</evidence>
<dbReference type="Gene3D" id="2.20.110.10">
    <property type="entry name" value="Histone H3 K4-specific methyltransferase SET7/9 N-terminal domain"/>
    <property type="match status" value="1"/>
</dbReference>
<gene>
    <name evidence="2" type="ORF">FKW44_015892</name>
</gene>
<dbReference type="SUPFAM" id="SSF82185">
    <property type="entry name" value="Histone H3 K4-specific methyltransferase SET7/9 N-terminal domain"/>
    <property type="match status" value="2"/>
</dbReference>
<dbReference type="SUPFAM" id="SSF82199">
    <property type="entry name" value="SET domain"/>
    <property type="match status" value="1"/>
</dbReference>
<sequence>IIHGNLFTQFVDWIRALKEEEIGDKALKEIKSHQNNPVSKDCTRIDPYAVFKDRTDLNYTGEKNTLAMPHGDGEVNFQNGDVFKGEFLNGERHGKGSLVVSTRGENNTLSSVAAIEGTYVKDHLEGPAKIVHKNGNIQHAFCSKGCLHGVSKLFDKDYNIIEMGWYHSGQKDGHFWRFLTGGSLLVGGVTATGKSTCLKGTFVEEEMLLGQACYVEIAIKKKDIYFIKTTTPMGPNYKYDPSTKERLCELDPLLPDPYEYNCVYIKQSRMKNSGEGIFAIKDFYKGEIVSFYNGIRMRSDDLDSKSDEWEKNAYKIMDLLGKDENGIEGVIDLPAEFISTDKYRASLSHKANHSFEPNAKFILFHHARFGLVPSLIITAEAVAHDKEITVSYDYAMDDSPPWYQDLYTQNMLDMYQESKTLKVN</sequence>
<dbReference type="PROSITE" id="PS50280">
    <property type="entry name" value="SET"/>
    <property type="match status" value="1"/>
</dbReference>
<feature type="non-terminal residue" evidence="2">
    <location>
        <position position="424"/>
    </location>
</feature>
<dbReference type="InterPro" id="IPR001214">
    <property type="entry name" value="SET_dom"/>
</dbReference>
<proteinExistence type="predicted"/>
<dbReference type="GO" id="GO:0008276">
    <property type="term" value="F:protein methyltransferase activity"/>
    <property type="evidence" value="ECO:0007669"/>
    <property type="project" value="UniProtKB-ARBA"/>
</dbReference>
<dbReference type="Pfam" id="PF00856">
    <property type="entry name" value="SET"/>
    <property type="match status" value="1"/>
</dbReference>
<organism evidence="2 3">
    <name type="scientific">Caligus rogercresseyi</name>
    <name type="common">Sea louse</name>
    <dbReference type="NCBI Taxonomy" id="217165"/>
    <lineage>
        <taxon>Eukaryota</taxon>
        <taxon>Metazoa</taxon>
        <taxon>Ecdysozoa</taxon>
        <taxon>Arthropoda</taxon>
        <taxon>Crustacea</taxon>
        <taxon>Multicrustacea</taxon>
        <taxon>Hexanauplia</taxon>
        <taxon>Copepoda</taxon>
        <taxon>Siphonostomatoida</taxon>
        <taxon>Caligidae</taxon>
        <taxon>Caligus</taxon>
    </lineage>
</organism>
<evidence type="ECO:0000313" key="2">
    <source>
        <dbReference type="EMBL" id="QQP41494.1"/>
    </source>
</evidence>
<dbReference type="GO" id="GO:0008170">
    <property type="term" value="F:N-methyltransferase activity"/>
    <property type="evidence" value="ECO:0007669"/>
    <property type="project" value="UniProtKB-ARBA"/>
</dbReference>
<dbReference type="PANTHER" id="PTHR46820">
    <property type="entry name" value="HISTONE-LYSINE N-METHYLTRANSFERASE SETD7"/>
    <property type="match status" value="1"/>
</dbReference>
<feature type="domain" description="SET" evidence="1">
    <location>
        <begin position="261"/>
        <end position="393"/>
    </location>
</feature>
<dbReference type="PANTHER" id="PTHR46820:SF1">
    <property type="entry name" value="HISTONE-LYSINE N-METHYLTRANSFERASE SETD7"/>
    <property type="match status" value="1"/>
</dbReference>
<dbReference type="GO" id="GO:0003682">
    <property type="term" value="F:chromatin binding"/>
    <property type="evidence" value="ECO:0007669"/>
    <property type="project" value="TreeGrafter"/>
</dbReference>
<evidence type="ECO:0000259" key="1">
    <source>
        <dbReference type="PROSITE" id="PS50280"/>
    </source>
</evidence>
<dbReference type="GO" id="GO:0005694">
    <property type="term" value="C:chromosome"/>
    <property type="evidence" value="ECO:0007669"/>
    <property type="project" value="TreeGrafter"/>
</dbReference>
<dbReference type="InterPro" id="IPR046341">
    <property type="entry name" value="SET_dom_sf"/>
</dbReference>
<name>A0A7T8H126_CALRO</name>
<dbReference type="AlphaFoldDB" id="A0A7T8H126"/>
<dbReference type="EMBL" id="CP045899">
    <property type="protein sequence ID" value="QQP41494.1"/>
    <property type="molecule type" value="Genomic_DNA"/>
</dbReference>
<dbReference type="GO" id="GO:0005634">
    <property type="term" value="C:nucleus"/>
    <property type="evidence" value="ECO:0007669"/>
    <property type="project" value="TreeGrafter"/>
</dbReference>